<dbReference type="Proteomes" id="UP000663880">
    <property type="component" value="Unassembled WGS sequence"/>
</dbReference>
<accession>A0A821W619</accession>
<dbReference type="EMBL" id="CAJOBZ010000054">
    <property type="protein sequence ID" value="CAF4920309.1"/>
    <property type="molecule type" value="Genomic_DNA"/>
</dbReference>
<organism evidence="1 2">
    <name type="scientific">Pieris macdunnoughi</name>
    <dbReference type="NCBI Taxonomy" id="345717"/>
    <lineage>
        <taxon>Eukaryota</taxon>
        <taxon>Metazoa</taxon>
        <taxon>Ecdysozoa</taxon>
        <taxon>Arthropoda</taxon>
        <taxon>Hexapoda</taxon>
        <taxon>Insecta</taxon>
        <taxon>Pterygota</taxon>
        <taxon>Neoptera</taxon>
        <taxon>Endopterygota</taxon>
        <taxon>Lepidoptera</taxon>
        <taxon>Glossata</taxon>
        <taxon>Ditrysia</taxon>
        <taxon>Papilionoidea</taxon>
        <taxon>Pieridae</taxon>
        <taxon>Pierinae</taxon>
        <taxon>Pieris</taxon>
    </lineage>
</organism>
<gene>
    <name evidence="1" type="ORF">PMACD_LOCUS12957</name>
</gene>
<evidence type="ECO:0000313" key="1">
    <source>
        <dbReference type="EMBL" id="CAF4920309.1"/>
    </source>
</evidence>
<proteinExistence type="predicted"/>
<name>A0A821W619_9NEOP</name>
<sequence length="111" mass="12557">MSVMDTVHDLLWDSGDKYQSDLVLCILNFQNTNRYSAAFLRVRIHGISVEGKNHACGVDGLCDCGRGAVSVTGQDTLHQTDAQLPVIKRHVENKISQKFYWYNRVYCPAPR</sequence>
<protein>
    <submittedName>
        <fullName evidence="1">Uncharacterized protein</fullName>
    </submittedName>
</protein>
<evidence type="ECO:0000313" key="2">
    <source>
        <dbReference type="Proteomes" id="UP000663880"/>
    </source>
</evidence>
<comment type="caution">
    <text evidence="1">The sequence shown here is derived from an EMBL/GenBank/DDBJ whole genome shotgun (WGS) entry which is preliminary data.</text>
</comment>
<dbReference type="AlphaFoldDB" id="A0A821W619"/>
<keyword evidence="2" id="KW-1185">Reference proteome</keyword>
<reference evidence="1" key="1">
    <citation type="submission" date="2021-02" db="EMBL/GenBank/DDBJ databases">
        <authorList>
            <person name="Steward A R."/>
        </authorList>
    </citation>
    <scope>NUCLEOTIDE SEQUENCE</scope>
</reference>